<proteinExistence type="predicted"/>
<evidence type="ECO:0000313" key="1">
    <source>
        <dbReference type="EMBL" id="TDD80417.1"/>
    </source>
</evidence>
<sequence>MDRSIAARVADELARWPGLRLSRGRCGTGPALSLGEREIVHLPTDHEAELRLGAPAVQRLGPILDDTGQLIALPVVDLAATGHRLDGSECGSRTARGAQAWVRIRLVGESDRHLVLALASVAIAAHTALPGEARQGDETCPRARRIGISRTSSR</sequence>
<dbReference type="Proteomes" id="UP000294513">
    <property type="component" value="Unassembled WGS sequence"/>
</dbReference>
<name>A0A4V2YV77_9ACTN</name>
<protein>
    <submittedName>
        <fullName evidence="1">Uncharacterized protein</fullName>
    </submittedName>
</protein>
<dbReference type="EMBL" id="SMKU01000153">
    <property type="protein sequence ID" value="TDD80417.1"/>
    <property type="molecule type" value="Genomic_DNA"/>
</dbReference>
<organism evidence="1 2">
    <name type="scientific">Actinomadura rubrisoli</name>
    <dbReference type="NCBI Taxonomy" id="2530368"/>
    <lineage>
        <taxon>Bacteria</taxon>
        <taxon>Bacillati</taxon>
        <taxon>Actinomycetota</taxon>
        <taxon>Actinomycetes</taxon>
        <taxon>Streptosporangiales</taxon>
        <taxon>Thermomonosporaceae</taxon>
        <taxon>Actinomadura</taxon>
    </lineage>
</organism>
<reference evidence="1 2" key="1">
    <citation type="submission" date="2019-03" db="EMBL/GenBank/DDBJ databases">
        <title>Draft genome sequences of novel Actinobacteria.</title>
        <authorList>
            <person name="Sahin N."/>
            <person name="Ay H."/>
            <person name="Saygin H."/>
        </authorList>
    </citation>
    <scope>NUCLEOTIDE SEQUENCE [LARGE SCALE GENOMIC DNA]</scope>
    <source>
        <strain evidence="1 2">H3C3</strain>
    </source>
</reference>
<evidence type="ECO:0000313" key="2">
    <source>
        <dbReference type="Proteomes" id="UP000294513"/>
    </source>
</evidence>
<dbReference type="AlphaFoldDB" id="A0A4V2YV77"/>
<comment type="caution">
    <text evidence="1">The sequence shown here is derived from an EMBL/GenBank/DDBJ whole genome shotgun (WGS) entry which is preliminary data.</text>
</comment>
<keyword evidence="2" id="KW-1185">Reference proteome</keyword>
<gene>
    <name evidence="1" type="ORF">E1298_25885</name>
</gene>
<accession>A0A4V2YV77</accession>